<dbReference type="EMBL" id="NBSH01000002">
    <property type="protein sequence ID" value="ORX40044.1"/>
    <property type="molecule type" value="Genomic_DNA"/>
</dbReference>
<organism evidence="3 4">
    <name type="scientific">Kockovaella imperatae</name>
    <dbReference type="NCBI Taxonomy" id="4999"/>
    <lineage>
        <taxon>Eukaryota</taxon>
        <taxon>Fungi</taxon>
        <taxon>Dikarya</taxon>
        <taxon>Basidiomycota</taxon>
        <taxon>Agaricomycotina</taxon>
        <taxon>Tremellomycetes</taxon>
        <taxon>Tremellales</taxon>
        <taxon>Cuniculitremaceae</taxon>
        <taxon>Kockovaella</taxon>
    </lineage>
</organism>
<dbReference type="InParanoid" id="A0A1Y1URC6"/>
<sequence length="765" mass="82268">MENDQSLNTIRPSDPSVEAQIQALDLLSARLKRLTDQTRWPARVPLNAKASLGGQVVHTNDVKVNIGAGYWVGMTAQEASEWVQRRKTDMLFEHARRMEGRPNVSGQRHTTISSGPLSSSLPLSLPLQLNPIFSTSIAGPYKARSSPPPASLPTGQTTGRLDPVGRMTVVNDKDNDEEEAEGDSLSGSTLGSAPNSGSGQGGILADVVQDFVEAQKLQAGTRRDGQESVLVNEEGLPIHEIREGLDGSTLGDPPPSMIGGDPLPDFPPPEEKEDYWSEDAKARRAALRRKVFNEGTDSDDDSDADTALAKEQVTPDASAKPSPSLSPGPHSPARPSLVPTPSASTPGPTRSILKPQVRKKSVTFDDSVPLPSPDSPDSKTIHAGGMGFPLPIHDVSDERTYGEFQVAPVPMLNQPTAPKKGTSGTGAFAGFRPGFLSSRKPIVAQSAAGEVAEPVGQTPKPKQSLFAQRRAAKTSHAEESRGAEPSGSNLPLMSKTPGMMSVKNTVVEKAPVPSVQPVQSLASSSGTTLSPGSTSHSRTAEVTHVGDDSDAPIEDMDDEEDIEEDEYDLDDALLAREIALDYHRRQQPIRPRSEHDEDTYDFDHQVEHHDENDDDDGGEEGAGVMLALPSISNGRIINPSPDELRKYVRVGRLENGNLVLAPGEEGWSDDEDGDAKARREEVKRQLLGQSGPTQQSSNVTGRPPPAIPPTSRRTVREKEDNMGMPPAVRTVKETQSIERNRTVEEETAAPKKMSRFKAARLGLDV</sequence>
<feature type="region of interest" description="Disordered" evidence="1">
    <location>
        <begin position="581"/>
        <end position="625"/>
    </location>
</feature>
<dbReference type="AlphaFoldDB" id="A0A1Y1URC6"/>
<evidence type="ECO:0000313" key="4">
    <source>
        <dbReference type="Proteomes" id="UP000193218"/>
    </source>
</evidence>
<reference evidence="3 4" key="1">
    <citation type="submission" date="2017-03" db="EMBL/GenBank/DDBJ databases">
        <title>Widespread Adenine N6-methylation of Active Genes in Fungi.</title>
        <authorList>
            <consortium name="DOE Joint Genome Institute"/>
            <person name="Mondo S.J."/>
            <person name="Dannebaum R.O."/>
            <person name="Kuo R.C."/>
            <person name="Louie K.B."/>
            <person name="Bewick A.J."/>
            <person name="Labutti K."/>
            <person name="Haridas S."/>
            <person name="Kuo A."/>
            <person name="Salamov A."/>
            <person name="Ahrendt S.R."/>
            <person name="Lau R."/>
            <person name="Bowen B.P."/>
            <person name="Lipzen A."/>
            <person name="Sullivan W."/>
            <person name="Andreopoulos W.B."/>
            <person name="Clum A."/>
            <person name="Lindquist E."/>
            <person name="Daum C."/>
            <person name="Northen T.R."/>
            <person name="Ramamoorthy G."/>
            <person name="Schmitz R.J."/>
            <person name="Gryganskyi A."/>
            <person name="Culley D."/>
            <person name="Magnuson J."/>
            <person name="James T.Y."/>
            <person name="O'Malley M.A."/>
            <person name="Stajich J.E."/>
            <person name="Spatafora J.W."/>
            <person name="Visel A."/>
            <person name="Grigoriev I.V."/>
        </authorList>
    </citation>
    <scope>NUCLEOTIDE SEQUENCE [LARGE SCALE GENOMIC DNA]</scope>
    <source>
        <strain evidence="3 4">NRRL Y-17943</strain>
    </source>
</reference>
<feature type="region of interest" description="Disordered" evidence="1">
    <location>
        <begin position="140"/>
        <end position="202"/>
    </location>
</feature>
<feature type="region of interest" description="Disordered" evidence="1">
    <location>
        <begin position="445"/>
        <end position="564"/>
    </location>
</feature>
<dbReference type="Gene3D" id="1.10.287.370">
    <property type="match status" value="1"/>
</dbReference>
<feature type="compositionally biased region" description="Basic and acidic residues" evidence="1">
    <location>
        <begin position="591"/>
        <end position="611"/>
    </location>
</feature>
<dbReference type="OrthoDB" id="21413at2759"/>
<comment type="caution">
    <text evidence="3">The sequence shown here is derived from an EMBL/GenBank/DDBJ whole genome shotgun (WGS) entry which is preliminary data.</text>
</comment>
<dbReference type="InterPro" id="IPR004127">
    <property type="entry name" value="Prefoldin_subunit_alpha"/>
</dbReference>
<name>A0A1Y1URC6_9TREE</name>
<dbReference type="RefSeq" id="XP_021873829.1">
    <property type="nucleotide sequence ID" value="XM_022014054.1"/>
</dbReference>
<protein>
    <recommendedName>
        <fullName evidence="2">DUF3835 domain-containing protein</fullName>
    </recommendedName>
</protein>
<dbReference type="STRING" id="4999.A0A1Y1URC6"/>
<feature type="region of interest" description="Disordered" evidence="1">
    <location>
        <begin position="99"/>
        <end position="119"/>
    </location>
</feature>
<keyword evidence="4" id="KW-1185">Reference proteome</keyword>
<feature type="compositionally biased region" description="Basic and acidic residues" evidence="1">
    <location>
        <begin position="538"/>
        <end position="547"/>
    </location>
</feature>
<feature type="domain" description="DUF3835" evidence="2">
    <location>
        <begin position="560"/>
        <end position="611"/>
    </location>
</feature>
<proteinExistence type="predicted"/>
<dbReference type="InterPro" id="IPR009053">
    <property type="entry name" value="Prefoldin"/>
</dbReference>
<feature type="compositionally biased region" description="Polar residues" evidence="1">
    <location>
        <begin position="185"/>
        <end position="197"/>
    </location>
</feature>
<gene>
    <name evidence="3" type="ORF">BD324DRAFT_607169</name>
</gene>
<feature type="compositionally biased region" description="Basic and acidic residues" evidence="1">
    <location>
        <begin position="730"/>
        <end position="744"/>
    </location>
</feature>
<dbReference type="Proteomes" id="UP000193218">
    <property type="component" value="Unassembled WGS sequence"/>
</dbReference>
<feature type="region of interest" description="Disordered" evidence="1">
    <location>
        <begin position="659"/>
        <end position="751"/>
    </location>
</feature>
<dbReference type="InterPro" id="IPR024325">
    <property type="entry name" value="DUF3835"/>
</dbReference>
<evidence type="ECO:0000259" key="2">
    <source>
        <dbReference type="Pfam" id="PF12927"/>
    </source>
</evidence>
<feature type="compositionally biased region" description="Polar residues" evidence="1">
    <location>
        <begin position="687"/>
        <end position="700"/>
    </location>
</feature>
<feature type="domain" description="DUF3835" evidence="2">
    <location>
        <begin position="740"/>
        <end position="761"/>
    </location>
</feature>
<feature type="region of interest" description="Disordered" evidence="1">
    <location>
        <begin position="232"/>
        <end position="385"/>
    </location>
</feature>
<evidence type="ECO:0000313" key="3">
    <source>
        <dbReference type="EMBL" id="ORX40044.1"/>
    </source>
</evidence>
<dbReference type="Pfam" id="PF02996">
    <property type="entry name" value="Prefoldin"/>
    <property type="match status" value="1"/>
</dbReference>
<feature type="compositionally biased region" description="Polar residues" evidence="1">
    <location>
        <begin position="339"/>
        <end position="348"/>
    </location>
</feature>
<feature type="compositionally biased region" description="Basic and acidic residues" evidence="1">
    <location>
        <begin position="236"/>
        <end position="245"/>
    </location>
</feature>
<dbReference type="GeneID" id="33555862"/>
<evidence type="ECO:0000256" key="1">
    <source>
        <dbReference type="SAM" id="MobiDB-lite"/>
    </source>
</evidence>
<accession>A0A1Y1URC6</accession>
<feature type="compositionally biased region" description="Acidic residues" evidence="1">
    <location>
        <begin position="548"/>
        <end position="564"/>
    </location>
</feature>
<dbReference type="Pfam" id="PF12927">
    <property type="entry name" value="DUF3835"/>
    <property type="match status" value="2"/>
</dbReference>
<feature type="compositionally biased region" description="Basic and acidic residues" evidence="1">
    <location>
        <begin position="674"/>
        <end position="684"/>
    </location>
</feature>
<feature type="compositionally biased region" description="Low complexity" evidence="1">
    <location>
        <begin position="520"/>
        <end position="537"/>
    </location>
</feature>
<dbReference type="SUPFAM" id="SSF46579">
    <property type="entry name" value="Prefoldin"/>
    <property type="match status" value="1"/>
</dbReference>